<dbReference type="PANTHER" id="PTHR10460">
    <property type="entry name" value="ABL INTERACTOR FAMILY MEMBER"/>
    <property type="match status" value="1"/>
</dbReference>
<dbReference type="EMBL" id="JAFBMS010000001">
    <property type="protein sequence ID" value="KAG9356104.1"/>
    <property type="molecule type" value="Genomic_DNA"/>
</dbReference>
<comment type="similarity">
    <text evidence="1">Belongs to the ABI family.</text>
</comment>
<dbReference type="InterPro" id="IPR028457">
    <property type="entry name" value="ABI"/>
</dbReference>
<gene>
    <name evidence="3" type="ORF">JZ751_000948</name>
</gene>
<comment type="caution">
    <text evidence="3">The sequence shown here is derived from an EMBL/GenBank/DDBJ whole genome shotgun (WGS) entry which is preliminary data.</text>
</comment>
<keyword evidence="4" id="KW-1185">Reference proteome</keyword>
<dbReference type="AlphaFoldDB" id="A0A8T2PXR8"/>
<feature type="compositionally biased region" description="Polar residues" evidence="2">
    <location>
        <begin position="255"/>
        <end position="280"/>
    </location>
</feature>
<protein>
    <submittedName>
        <fullName evidence="3">Uncharacterized protein</fullName>
    </submittedName>
</protein>
<feature type="compositionally biased region" description="Polar residues" evidence="2">
    <location>
        <begin position="194"/>
        <end position="208"/>
    </location>
</feature>
<dbReference type="GO" id="GO:0098858">
    <property type="term" value="C:actin-based cell projection"/>
    <property type="evidence" value="ECO:0007669"/>
    <property type="project" value="TreeGrafter"/>
</dbReference>
<dbReference type="GO" id="GO:0035591">
    <property type="term" value="F:signaling adaptor activity"/>
    <property type="evidence" value="ECO:0007669"/>
    <property type="project" value="TreeGrafter"/>
</dbReference>
<name>A0A8T2PXR8_9TELE</name>
<dbReference type="GO" id="GO:0017124">
    <property type="term" value="F:SH3 domain binding"/>
    <property type="evidence" value="ECO:0007669"/>
    <property type="project" value="TreeGrafter"/>
</dbReference>
<evidence type="ECO:0000256" key="2">
    <source>
        <dbReference type="SAM" id="MobiDB-lite"/>
    </source>
</evidence>
<dbReference type="GO" id="GO:0031209">
    <property type="term" value="C:SCAR complex"/>
    <property type="evidence" value="ECO:0007669"/>
    <property type="project" value="TreeGrafter"/>
</dbReference>
<reference evidence="3" key="1">
    <citation type="thesis" date="2021" institute="BYU ScholarsArchive" country="Provo, UT, USA">
        <title>Applications of and Algorithms for Genome Assembly and Genomic Analyses with an Emphasis on Marine Teleosts.</title>
        <authorList>
            <person name="Pickett B.D."/>
        </authorList>
    </citation>
    <scope>NUCLEOTIDE SEQUENCE</scope>
    <source>
        <strain evidence="3">HI-2016</strain>
    </source>
</reference>
<sequence length="302" mass="33020">MARSTASRENGARRETGGVTRLQALWEMPPTQDPRMRFNPHHCASLKPACSLSVEKGAVGWLDHINVQRTGPNTDTSSMFRPTSWINSRKSGPCNSGVAVRVREHGISLPVTSSLSDTFSLHRLYSPLLEGSYSNFIPIFKFHSYRGDCKRNEPRLASPAAGWGALIPADMPFLTLCFLSPFPAYAKWLKAKHGNNQPARGGTLSRTNPPTQKPPSPPMAGRGTLGRNTPYKTLEPVKPPVVPNDYMTSPARLGSQHSPSRTASLNQRPRTHSHLTQSLAPASPVLTYPHPPSLCPAHLNQA</sequence>
<evidence type="ECO:0000313" key="3">
    <source>
        <dbReference type="EMBL" id="KAG9356104.1"/>
    </source>
</evidence>
<organism evidence="3 4">
    <name type="scientific">Albula glossodonta</name>
    <name type="common">roundjaw bonefish</name>
    <dbReference type="NCBI Taxonomy" id="121402"/>
    <lineage>
        <taxon>Eukaryota</taxon>
        <taxon>Metazoa</taxon>
        <taxon>Chordata</taxon>
        <taxon>Craniata</taxon>
        <taxon>Vertebrata</taxon>
        <taxon>Euteleostomi</taxon>
        <taxon>Actinopterygii</taxon>
        <taxon>Neopterygii</taxon>
        <taxon>Teleostei</taxon>
        <taxon>Albuliformes</taxon>
        <taxon>Albulidae</taxon>
        <taxon>Albula</taxon>
    </lineage>
</organism>
<dbReference type="PANTHER" id="PTHR10460:SF2">
    <property type="entry name" value="ABL INTERACTOR 1"/>
    <property type="match status" value="1"/>
</dbReference>
<dbReference type="GO" id="GO:0001764">
    <property type="term" value="P:neuron migration"/>
    <property type="evidence" value="ECO:0007669"/>
    <property type="project" value="TreeGrafter"/>
</dbReference>
<dbReference type="GO" id="GO:0030027">
    <property type="term" value="C:lamellipodium"/>
    <property type="evidence" value="ECO:0007669"/>
    <property type="project" value="TreeGrafter"/>
</dbReference>
<evidence type="ECO:0000313" key="4">
    <source>
        <dbReference type="Proteomes" id="UP000824540"/>
    </source>
</evidence>
<evidence type="ECO:0000256" key="1">
    <source>
        <dbReference type="ARBA" id="ARBA00010020"/>
    </source>
</evidence>
<dbReference type="Proteomes" id="UP000824540">
    <property type="component" value="Unassembled WGS sequence"/>
</dbReference>
<accession>A0A8T2PXR8</accession>
<feature type="region of interest" description="Disordered" evidence="2">
    <location>
        <begin position="194"/>
        <end position="285"/>
    </location>
</feature>
<proteinExistence type="inferred from homology"/>